<proteinExistence type="predicted"/>
<evidence type="ECO:0000256" key="1">
    <source>
        <dbReference type="SAM" id="MobiDB-lite"/>
    </source>
</evidence>
<reference evidence="2 3" key="1">
    <citation type="submission" date="2020-08" db="EMBL/GenBank/DDBJ databases">
        <title>Genomic Encyclopedia of Type Strains, Phase IV (KMG-IV): sequencing the most valuable type-strain genomes for metagenomic binning, comparative biology and taxonomic classification.</title>
        <authorList>
            <person name="Goeker M."/>
        </authorList>
    </citation>
    <scope>NUCLEOTIDE SEQUENCE [LARGE SCALE GENOMIC DNA]</scope>
    <source>
        <strain evidence="2 3">DSM 25079</strain>
    </source>
</reference>
<name>A0A7W9EF53_9SPHN</name>
<keyword evidence="3" id="KW-1185">Reference proteome</keyword>
<dbReference type="AlphaFoldDB" id="A0A7W9EF53"/>
<sequence>MTIHTIKPSSRRNPVPKPLVSRDCGPSGCEIDWLTSKRVETEDSIEAFTQASLELGWGDGLPLIPPTDARVRAFLSENDRYPDELIAHMPDQSECTVEKIVINAVMAGAAPESLELIIAAIQSITEPDFELYGVNATTASVYPAFVVNGPIRDALNIPYSYGCTGGVATQAVAIGRAIRLIMRNVAGQVAGVTTQTTFGSPGRLAGLLIGEWEEKSPWAPLAERRAGIAGNAITSFGTMGTMNILDTTSQGAMAFLEMIGKSVAYPGANCFSPSMEYSEMMIGLNPICAEIIAAELPRIEDVQEAVWKFSSVPADWLEKHHLGQLEAQGRVRSDGRIYCTPEPKDMILFVCGGLGGLHALGLHSFGSALSQTKPVAAAI</sequence>
<feature type="region of interest" description="Disordered" evidence="1">
    <location>
        <begin position="1"/>
        <end position="21"/>
    </location>
</feature>
<gene>
    <name evidence="2" type="ORF">FHS49_001364</name>
</gene>
<accession>A0A7W9EF53</accession>
<dbReference type="Proteomes" id="UP000549617">
    <property type="component" value="Unassembled WGS sequence"/>
</dbReference>
<evidence type="ECO:0000313" key="3">
    <source>
        <dbReference type="Proteomes" id="UP000549617"/>
    </source>
</evidence>
<evidence type="ECO:0000313" key="2">
    <source>
        <dbReference type="EMBL" id="MBB5685356.1"/>
    </source>
</evidence>
<dbReference type="RefSeq" id="WP_184016629.1">
    <property type="nucleotide sequence ID" value="NZ_JACIJC010000002.1"/>
</dbReference>
<organism evidence="2 3">
    <name type="scientific">Sphingobium boeckii</name>
    <dbReference type="NCBI Taxonomy" id="1082345"/>
    <lineage>
        <taxon>Bacteria</taxon>
        <taxon>Pseudomonadati</taxon>
        <taxon>Pseudomonadota</taxon>
        <taxon>Alphaproteobacteria</taxon>
        <taxon>Sphingomonadales</taxon>
        <taxon>Sphingomonadaceae</taxon>
        <taxon>Sphingobium</taxon>
    </lineage>
</organism>
<dbReference type="EMBL" id="JACIJC010000002">
    <property type="protein sequence ID" value="MBB5685356.1"/>
    <property type="molecule type" value="Genomic_DNA"/>
</dbReference>
<comment type="caution">
    <text evidence="2">The sequence shown here is derived from an EMBL/GenBank/DDBJ whole genome shotgun (WGS) entry which is preliminary data.</text>
</comment>
<protein>
    <submittedName>
        <fullName evidence="2">Uncharacterized protein</fullName>
    </submittedName>
</protein>